<dbReference type="RefSeq" id="WP_208637305.1">
    <property type="nucleotide sequence ID" value="NZ_JACJHR010000020.1"/>
</dbReference>
<protein>
    <submittedName>
        <fullName evidence="3">Uncharacterized protein DUF4333</fullName>
    </submittedName>
</protein>
<feature type="domain" description="DUF4333" evidence="2">
    <location>
        <begin position="16"/>
        <end position="91"/>
    </location>
</feature>
<keyword evidence="1" id="KW-0732">Signal</keyword>
<dbReference type="Proteomes" id="UP000233750">
    <property type="component" value="Unassembled WGS sequence"/>
</dbReference>
<organism evidence="3 4">
    <name type="scientific">Amycolatopsis echigonensis</name>
    <dbReference type="NCBI Taxonomy" id="2576905"/>
    <lineage>
        <taxon>Bacteria</taxon>
        <taxon>Bacillati</taxon>
        <taxon>Actinomycetota</taxon>
        <taxon>Actinomycetes</taxon>
        <taxon>Pseudonocardiales</taxon>
        <taxon>Pseudonocardiaceae</taxon>
        <taxon>Amycolatopsis</taxon>
    </lineage>
</organism>
<evidence type="ECO:0000256" key="1">
    <source>
        <dbReference type="SAM" id="SignalP"/>
    </source>
</evidence>
<gene>
    <name evidence="3" type="ORF">ATK30_1826</name>
</gene>
<evidence type="ECO:0000313" key="4">
    <source>
        <dbReference type="Proteomes" id="UP000233750"/>
    </source>
</evidence>
<dbReference type="InterPro" id="IPR025637">
    <property type="entry name" value="DUF4333"/>
</dbReference>
<comment type="caution">
    <text evidence="3">The sequence shown here is derived from an EMBL/GenBank/DDBJ whole genome shotgun (WGS) entry which is preliminary data.</text>
</comment>
<keyword evidence="4" id="KW-1185">Reference proteome</keyword>
<reference evidence="3 4" key="1">
    <citation type="submission" date="2017-12" db="EMBL/GenBank/DDBJ databases">
        <title>Sequencing the genomes of 1000 Actinobacteria strains.</title>
        <authorList>
            <person name="Klenk H.-P."/>
        </authorList>
    </citation>
    <scope>NUCLEOTIDE SEQUENCE [LARGE SCALE GENOMIC DNA]</scope>
    <source>
        <strain evidence="3 4">DSM 45165</strain>
    </source>
</reference>
<accession>A0A2N3WB20</accession>
<proteinExistence type="predicted"/>
<feature type="signal peptide" evidence="1">
    <location>
        <begin position="1"/>
        <end position="26"/>
    </location>
</feature>
<dbReference type="PROSITE" id="PS51257">
    <property type="entry name" value="PROKAR_LIPOPROTEIN"/>
    <property type="match status" value="1"/>
</dbReference>
<name>A0A2N3WB20_9PSEU</name>
<dbReference type="Pfam" id="PF14230">
    <property type="entry name" value="DUF4333"/>
    <property type="match status" value="1"/>
</dbReference>
<evidence type="ECO:0000313" key="3">
    <source>
        <dbReference type="EMBL" id="PKV91066.1"/>
    </source>
</evidence>
<dbReference type="EMBL" id="PJMY01000003">
    <property type="protein sequence ID" value="PKV91066.1"/>
    <property type="molecule type" value="Genomic_DNA"/>
</dbReference>
<evidence type="ECO:0000259" key="2">
    <source>
        <dbReference type="Pfam" id="PF14230"/>
    </source>
</evidence>
<feature type="chain" id="PRO_5038726989" evidence="1">
    <location>
        <begin position="27"/>
        <end position="106"/>
    </location>
</feature>
<dbReference type="AlphaFoldDB" id="A0A2N3WB20"/>
<sequence>MHRSIRLGLPVLCGLVLTACSVSVSAGNEISKADLEKNISTVLEQSNNGRRPDSVTCPGPIKAENGQTARCFLTGGGEKYGLTVTLSGVNGSKATYDVKVDEKPMQ</sequence>